<evidence type="ECO:0000256" key="1">
    <source>
        <dbReference type="ARBA" id="ARBA00004797"/>
    </source>
</evidence>
<comment type="pathway">
    <text evidence="1">tRNA modification; wybutosine-tRNA(Phe) biosynthesis.</text>
</comment>
<dbReference type="InterPro" id="IPR036602">
    <property type="entry name" value="tRNA_yW-synthesising-like_sf"/>
</dbReference>
<comment type="function">
    <text evidence="10">S-adenosyl-L-methionine-dependent methyltransferase that acts as a component of the wybutosine biosynthesis pathway. Wybutosine is a hyper modified guanosine with a tricyclic base found at the 3'-position adjacent to the anticodon of eukaryotic phenylalanine tRNA. Probably methylates N-4 position of wybutosine-86 to produce wybutosine-72.</text>
</comment>
<dbReference type="PhylomeDB" id="A0A060TBG7"/>
<dbReference type="GO" id="GO:0008033">
    <property type="term" value="P:tRNA processing"/>
    <property type="evidence" value="ECO:0007669"/>
    <property type="project" value="UniProtKB-KW"/>
</dbReference>
<name>A0A060TBG7_BLAAD</name>
<dbReference type="AlphaFoldDB" id="A0A060TBG7"/>
<protein>
    <recommendedName>
        <fullName evidence="11">tRNA wybutosine-synthesizing protein 3</fullName>
        <ecNumber evidence="3">2.1.1.282</ecNumber>
    </recommendedName>
    <alternativeName>
        <fullName evidence="8">tRNA(Phe) 7-((3-amino-3-carboxypropyl)-4-demethylwyosine(37)-N(4))-methyltransferase</fullName>
    </alternativeName>
</protein>
<dbReference type="FunFam" id="3.30.1960.10:FF:000003">
    <property type="entry name" value="tRNA methyltransferase"/>
    <property type="match status" value="1"/>
</dbReference>
<evidence type="ECO:0000256" key="10">
    <source>
        <dbReference type="ARBA" id="ARBA00058049"/>
    </source>
</evidence>
<feature type="region of interest" description="Disordered" evidence="12">
    <location>
        <begin position="210"/>
        <end position="267"/>
    </location>
</feature>
<comment type="similarity">
    <text evidence="2">Belongs to the TYW3 family.</text>
</comment>
<dbReference type="PANTHER" id="PTHR48418:SF1">
    <property type="entry name" value="TRNA WYBUTOSINE-SYNTHESIZING PROTEIN 3"/>
    <property type="match status" value="1"/>
</dbReference>
<gene>
    <name evidence="14" type="ORF">GNLVRS02_ARAD1B07458g</name>
</gene>
<keyword evidence="6" id="KW-0949">S-adenosyl-L-methionine</keyword>
<evidence type="ECO:0000256" key="8">
    <source>
        <dbReference type="ARBA" id="ARBA00030554"/>
    </source>
</evidence>
<evidence type="ECO:0000256" key="11">
    <source>
        <dbReference type="ARBA" id="ARBA00069229"/>
    </source>
</evidence>
<keyword evidence="7" id="KW-0819">tRNA processing</keyword>
<dbReference type="EMBL" id="HG937692">
    <property type="protein sequence ID" value="CDP36197.1"/>
    <property type="molecule type" value="Genomic_DNA"/>
</dbReference>
<accession>A0A060TBG7</accession>
<dbReference type="Pfam" id="PF02676">
    <property type="entry name" value="TYW3"/>
    <property type="match status" value="1"/>
</dbReference>
<dbReference type="PANTHER" id="PTHR48418">
    <property type="entry name" value="TRNA WYBUTOSINE-SYNTHESIZING PROTEIN 3"/>
    <property type="match status" value="1"/>
</dbReference>
<evidence type="ECO:0000313" key="14">
    <source>
        <dbReference type="EMBL" id="CDP36197.1"/>
    </source>
</evidence>
<keyword evidence="4" id="KW-0489">Methyltransferase</keyword>
<evidence type="ECO:0000259" key="13">
    <source>
        <dbReference type="Pfam" id="PF02676"/>
    </source>
</evidence>
<comment type="catalytic activity">
    <reaction evidence="9">
        <text>4-demethyl-7-[(3S)-3-amino-3-carboxypropyl]wyosine(37) in tRNA(Phe) + S-adenosyl-L-methionine = 7-[(3S)-3-amino-3-carboxypropyl]wyosine(37) in tRNA(Phe) + S-adenosyl-L-homocysteine + H(+)</text>
        <dbReference type="Rhea" id="RHEA:36635"/>
        <dbReference type="Rhea" id="RHEA-COMP:10378"/>
        <dbReference type="Rhea" id="RHEA-COMP:10379"/>
        <dbReference type="ChEBI" id="CHEBI:15378"/>
        <dbReference type="ChEBI" id="CHEBI:57856"/>
        <dbReference type="ChEBI" id="CHEBI:59789"/>
        <dbReference type="ChEBI" id="CHEBI:73543"/>
        <dbReference type="ChEBI" id="CHEBI:73550"/>
        <dbReference type="EC" id="2.1.1.282"/>
    </reaction>
</comment>
<evidence type="ECO:0000256" key="12">
    <source>
        <dbReference type="SAM" id="MobiDB-lite"/>
    </source>
</evidence>
<feature type="compositionally biased region" description="Polar residues" evidence="12">
    <location>
        <begin position="253"/>
        <end position="267"/>
    </location>
</feature>
<dbReference type="GO" id="GO:0008168">
    <property type="term" value="F:methyltransferase activity"/>
    <property type="evidence" value="ECO:0007669"/>
    <property type="project" value="UniProtKB-KW"/>
</dbReference>
<evidence type="ECO:0000256" key="4">
    <source>
        <dbReference type="ARBA" id="ARBA00022603"/>
    </source>
</evidence>
<evidence type="ECO:0000256" key="3">
    <source>
        <dbReference type="ARBA" id="ARBA00012750"/>
    </source>
</evidence>
<evidence type="ECO:0000256" key="6">
    <source>
        <dbReference type="ARBA" id="ARBA00022691"/>
    </source>
</evidence>
<dbReference type="SUPFAM" id="SSF111278">
    <property type="entry name" value="SSo0622-like"/>
    <property type="match status" value="1"/>
</dbReference>
<reference evidence="14" key="2">
    <citation type="submission" date="2014-06" db="EMBL/GenBank/DDBJ databases">
        <title>The complete genome of Blastobotrys (Arxula) adeninivorans LS3 - a yeast of biotechnological interest.</title>
        <authorList>
            <person name="Kunze G."/>
            <person name="Gaillardin C."/>
            <person name="Czernicka M."/>
            <person name="Durrens P."/>
            <person name="Martin T."/>
            <person name="Boer E."/>
            <person name="Gabaldon T."/>
            <person name="Cruz J."/>
            <person name="Talla E."/>
            <person name="Marck C."/>
            <person name="Goffeau A."/>
            <person name="Barbe V."/>
            <person name="Baret P."/>
            <person name="Baronian K."/>
            <person name="Beier S."/>
            <person name="Bleykasten C."/>
            <person name="Bode R."/>
            <person name="Casaregola S."/>
            <person name="Despons L."/>
            <person name="Fairhead C."/>
            <person name="Giersberg M."/>
            <person name="Gierski P."/>
            <person name="Hahnel U."/>
            <person name="Hartmann A."/>
            <person name="Jankowska D."/>
            <person name="Jubin C."/>
            <person name="Jung P."/>
            <person name="Lafontaine I."/>
            <person name="Leh-Louis V."/>
            <person name="Lemaire M."/>
            <person name="Marcet-Houben M."/>
            <person name="Mascher M."/>
            <person name="Morel G."/>
            <person name="Richard G.-F."/>
            <person name="Riechen J."/>
            <person name="Sacerdot C."/>
            <person name="Sarkar A."/>
            <person name="Savel G."/>
            <person name="Schacherer J."/>
            <person name="Sherman D."/>
            <person name="Straub M.-L."/>
            <person name="Stein N."/>
            <person name="Thierry A."/>
            <person name="Trautwein-Schult A."/>
            <person name="Westhof E."/>
            <person name="Worch S."/>
            <person name="Dujon B."/>
            <person name="Souciet J.-L."/>
            <person name="Wincker P."/>
            <person name="Scholz U."/>
            <person name="Neuveglise N."/>
        </authorList>
    </citation>
    <scope>NUCLEOTIDE SEQUENCE</scope>
    <source>
        <strain evidence="14">LS3</strain>
    </source>
</reference>
<organism evidence="14">
    <name type="scientific">Blastobotrys adeninivorans</name>
    <name type="common">Yeast</name>
    <name type="synonym">Arxula adeninivorans</name>
    <dbReference type="NCBI Taxonomy" id="409370"/>
    <lineage>
        <taxon>Eukaryota</taxon>
        <taxon>Fungi</taxon>
        <taxon>Dikarya</taxon>
        <taxon>Ascomycota</taxon>
        <taxon>Saccharomycotina</taxon>
        <taxon>Dipodascomycetes</taxon>
        <taxon>Dipodascales</taxon>
        <taxon>Trichomonascaceae</taxon>
        <taxon>Blastobotrys</taxon>
    </lineage>
</organism>
<sequence>MKEFDIYKSKILKELALNQADLSPKGNVDEPIWPLIGLINSLDHYVTTSSCSGRVSVFLEGQKTGTGLGAKGRGGKWLFVSHLPQLKVWESVMEYSHDEDGPDGDQGQFDRYVLFKFEPMILHVKCRDWDSACKLFSTAMGCGFRESGIGPNYIVAIRVSLRLDAPLAVLREGKLDPLVTQDYVKHLERLSLELFDKNFAKMAQLKDAIETMTQSKPEKKETKEERRQRKMKEGLERQRQLQQAQAEKAAEQPSDTEPIEQSNKTME</sequence>
<dbReference type="Gene3D" id="3.30.1960.10">
    <property type="entry name" value="tRNA wybutosine-synthesizing-like"/>
    <property type="match status" value="1"/>
</dbReference>
<keyword evidence="5" id="KW-0808">Transferase</keyword>
<feature type="compositionally biased region" description="Basic and acidic residues" evidence="12">
    <location>
        <begin position="216"/>
        <end position="239"/>
    </location>
</feature>
<evidence type="ECO:0000256" key="7">
    <source>
        <dbReference type="ARBA" id="ARBA00022694"/>
    </source>
</evidence>
<dbReference type="GO" id="GO:0032259">
    <property type="term" value="P:methylation"/>
    <property type="evidence" value="ECO:0007669"/>
    <property type="project" value="UniProtKB-KW"/>
</dbReference>
<evidence type="ECO:0000256" key="2">
    <source>
        <dbReference type="ARBA" id="ARBA00008569"/>
    </source>
</evidence>
<reference evidence="14" key="1">
    <citation type="submission" date="2014-02" db="EMBL/GenBank/DDBJ databases">
        <authorList>
            <person name="Genoscope - CEA"/>
        </authorList>
    </citation>
    <scope>NUCLEOTIDE SEQUENCE</scope>
    <source>
        <strain evidence="14">LS3</strain>
    </source>
</reference>
<evidence type="ECO:0000256" key="9">
    <source>
        <dbReference type="ARBA" id="ARBA00049202"/>
    </source>
</evidence>
<evidence type="ECO:0000256" key="5">
    <source>
        <dbReference type="ARBA" id="ARBA00022679"/>
    </source>
</evidence>
<proteinExistence type="inferred from homology"/>
<dbReference type="EC" id="2.1.1.282" evidence="3"/>
<feature type="domain" description="tRNA wybutosine-synthesizing protein" evidence="13">
    <location>
        <begin position="8"/>
        <end position="210"/>
    </location>
</feature>
<dbReference type="InterPro" id="IPR003827">
    <property type="entry name" value="tRNA_yW-synthesising"/>
</dbReference>